<reference evidence="4" key="1">
    <citation type="journal article" date="2016" name="Front. Microbiol.">
        <title>Molecular Keys to the Janthinobacterium and Duganella spp. Interaction with the Plant Pathogen Fusarium graminearum.</title>
        <authorList>
            <person name="Haack F.S."/>
            <person name="Poehlein A."/>
            <person name="Kroger C."/>
            <person name="Voigt C.A."/>
            <person name="Piepenbring M."/>
            <person name="Bode H.B."/>
            <person name="Daniel R."/>
            <person name="Schafer W."/>
            <person name="Streit W.R."/>
        </authorList>
    </citation>
    <scope>NUCLEOTIDE SEQUENCE [LARGE SCALE GENOMIC DNA]</scope>
    <source>
        <strain evidence="4">T54</strain>
    </source>
</reference>
<evidence type="ECO:0000256" key="2">
    <source>
        <dbReference type="SAM" id="SignalP"/>
    </source>
</evidence>
<dbReference type="PANTHER" id="PTHR36920:SF1">
    <property type="entry name" value="OUTER MEMBRANE PROTEIN W"/>
    <property type="match status" value="1"/>
</dbReference>
<keyword evidence="2" id="KW-0732">Signal</keyword>
<dbReference type="RefSeq" id="WP_070249036.1">
    <property type="nucleotide sequence ID" value="NZ_LROM01000090.1"/>
</dbReference>
<dbReference type="PATRIC" id="fig|762836.4.peg.2901"/>
<dbReference type="PANTHER" id="PTHR36920">
    <property type="match status" value="1"/>
</dbReference>
<feature type="chain" id="PRO_5009207180" evidence="2">
    <location>
        <begin position="24"/>
        <end position="229"/>
    </location>
</feature>
<feature type="signal peptide" evidence="2">
    <location>
        <begin position="1"/>
        <end position="23"/>
    </location>
</feature>
<sequence length="229" mass="24301">MNKTSLKLLVLAAAMSVAAAASAQQTAGTWLGTLGMNKITPKVDSGDVSAPALPGTKADVEPDTKPRFAIAYMLTDNWSAELDLGLPYKHDLIGDGAIKGTGKLGDSKVLPPTAFIQYRFMPANATLRPYVGVGLTYAMFIKERGSGQLTSILNTGGPGATYKLDDKAGVSAQIGATWRIDDNWFLDATVIKTKLKTKVHFSTGQTQDVRLDPVAASISIGYNFKGLSF</sequence>
<dbReference type="SUPFAM" id="SSF56925">
    <property type="entry name" value="OMPA-like"/>
    <property type="match status" value="1"/>
</dbReference>
<dbReference type="GO" id="GO:0055085">
    <property type="term" value="P:transmembrane transport"/>
    <property type="evidence" value="ECO:0007669"/>
    <property type="project" value="TreeGrafter"/>
</dbReference>
<dbReference type="Proteomes" id="UP000175989">
    <property type="component" value="Unassembled WGS sequence"/>
</dbReference>
<protein>
    <submittedName>
        <fullName evidence="3">Outer membrane protein W</fullName>
    </submittedName>
</protein>
<dbReference type="Pfam" id="PF03922">
    <property type="entry name" value="OmpW"/>
    <property type="match status" value="1"/>
</dbReference>
<accession>A0A1E7WIY9</accession>
<evidence type="ECO:0000256" key="1">
    <source>
        <dbReference type="ARBA" id="ARBA00004442"/>
    </source>
</evidence>
<dbReference type="OrthoDB" id="9807574at2"/>
<dbReference type="InterPro" id="IPR005618">
    <property type="entry name" value="OMPW"/>
</dbReference>
<keyword evidence="4" id="KW-1185">Reference proteome</keyword>
<comment type="subcellular location">
    <subcellularLocation>
        <location evidence="1">Cell outer membrane</location>
    </subcellularLocation>
</comment>
<gene>
    <name evidence="3" type="primary">ompW_2</name>
    <name evidence="3" type="ORF">DUPY_28170</name>
</gene>
<name>A0A1E7WIY9_9BURK</name>
<dbReference type="InterPro" id="IPR011250">
    <property type="entry name" value="OMP/PagP_B-barrel"/>
</dbReference>
<dbReference type="AlphaFoldDB" id="A0A1E7WIY9"/>
<dbReference type="EMBL" id="LROM01000090">
    <property type="protein sequence ID" value="OEZ98637.1"/>
    <property type="molecule type" value="Genomic_DNA"/>
</dbReference>
<comment type="caution">
    <text evidence="3">The sequence shown here is derived from an EMBL/GenBank/DDBJ whole genome shotgun (WGS) entry which is preliminary data.</text>
</comment>
<dbReference type="GO" id="GO:0009279">
    <property type="term" value="C:cell outer membrane"/>
    <property type="evidence" value="ECO:0007669"/>
    <property type="project" value="UniProtKB-SubCell"/>
</dbReference>
<dbReference type="Gene3D" id="2.40.160.20">
    <property type="match status" value="1"/>
</dbReference>
<evidence type="ECO:0000313" key="4">
    <source>
        <dbReference type="Proteomes" id="UP000175989"/>
    </source>
</evidence>
<organism evidence="3 4">
    <name type="scientific">Duganella phyllosphaerae</name>
    <dbReference type="NCBI Taxonomy" id="762836"/>
    <lineage>
        <taxon>Bacteria</taxon>
        <taxon>Pseudomonadati</taxon>
        <taxon>Pseudomonadota</taxon>
        <taxon>Betaproteobacteria</taxon>
        <taxon>Burkholderiales</taxon>
        <taxon>Oxalobacteraceae</taxon>
        <taxon>Telluria group</taxon>
        <taxon>Duganella</taxon>
    </lineage>
</organism>
<proteinExistence type="predicted"/>
<evidence type="ECO:0000313" key="3">
    <source>
        <dbReference type="EMBL" id="OEZ98637.1"/>
    </source>
</evidence>